<dbReference type="EMBL" id="AP025523">
    <property type="protein sequence ID" value="BDE07689.1"/>
    <property type="molecule type" value="Genomic_DNA"/>
</dbReference>
<evidence type="ECO:0000313" key="16">
    <source>
        <dbReference type="EMBL" id="BDE07689.1"/>
    </source>
</evidence>
<evidence type="ECO:0000256" key="3">
    <source>
        <dbReference type="ARBA" id="ARBA00022741"/>
    </source>
</evidence>
<evidence type="ECO:0000256" key="11">
    <source>
        <dbReference type="ARBA" id="ARBA00061399"/>
    </source>
</evidence>
<dbReference type="Proteomes" id="UP001317532">
    <property type="component" value="Chromosome"/>
</dbReference>
<dbReference type="Gene3D" id="3.40.50.11180">
    <property type="match status" value="1"/>
</dbReference>
<dbReference type="GO" id="GO:0003684">
    <property type="term" value="F:damaged DNA binding"/>
    <property type="evidence" value="ECO:0007669"/>
    <property type="project" value="InterPro"/>
</dbReference>
<dbReference type="InterPro" id="IPR011545">
    <property type="entry name" value="DEAD/DEAH_box_helicase_dom"/>
</dbReference>
<evidence type="ECO:0000256" key="9">
    <source>
        <dbReference type="ARBA" id="ARBA00023204"/>
    </source>
</evidence>
<name>A0AAN1XZ98_UNVUL</name>
<evidence type="ECO:0000256" key="1">
    <source>
        <dbReference type="ARBA" id="ARBA00004496"/>
    </source>
</evidence>
<accession>A0AAN1XZ98</accession>
<dbReference type="InterPro" id="IPR047112">
    <property type="entry name" value="RecG/Mfd"/>
</dbReference>
<keyword evidence="2 13" id="KW-0963">Cytoplasm</keyword>
<dbReference type="CDD" id="cd17991">
    <property type="entry name" value="DEXHc_TRCF"/>
    <property type="match status" value="1"/>
</dbReference>
<dbReference type="RefSeq" id="WP_317995266.1">
    <property type="nucleotide sequence ID" value="NZ_AP025523.1"/>
</dbReference>
<dbReference type="Pfam" id="PF03461">
    <property type="entry name" value="TRCF"/>
    <property type="match status" value="1"/>
</dbReference>
<evidence type="ECO:0000313" key="17">
    <source>
        <dbReference type="Proteomes" id="UP001317532"/>
    </source>
</evidence>
<organism evidence="16 17">
    <name type="scientific">Vulcanimicrobium alpinum</name>
    <dbReference type="NCBI Taxonomy" id="3016050"/>
    <lineage>
        <taxon>Bacteria</taxon>
        <taxon>Bacillati</taxon>
        <taxon>Vulcanimicrobiota</taxon>
        <taxon>Vulcanimicrobiia</taxon>
        <taxon>Vulcanimicrobiales</taxon>
        <taxon>Vulcanimicrobiaceae</taxon>
        <taxon>Vulcanimicrobium</taxon>
    </lineage>
</organism>
<evidence type="ECO:0000256" key="7">
    <source>
        <dbReference type="ARBA" id="ARBA00022840"/>
    </source>
</evidence>
<dbReference type="InterPro" id="IPR027417">
    <property type="entry name" value="P-loop_NTPase"/>
</dbReference>
<feature type="domain" description="Helicase ATP-binding" evidence="14">
    <location>
        <begin position="658"/>
        <end position="819"/>
    </location>
</feature>
<dbReference type="PANTHER" id="PTHR47964:SF1">
    <property type="entry name" value="ATP-DEPENDENT DNA HELICASE HOMOLOG RECG, CHLOROPLASTIC"/>
    <property type="match status" value="1"/>
</dbReference>
<dbReference type="SUPFAM" id="SSF143517">
    <property type="entry name" value="TRCF domain-like"/>
    <property type="match status" value="1"/>
</dbReference>
<dbReference type="Pfam" id="PF17757">
    <property type="entry name" value="UvrB_inter"/>
    <property type="match status" value="1"/>
</dbReference>
<dbReference type="Gene3D" id="2.40.10.170">
    <property type="match status" value="1"/>
</dbReference>
<sequence>MAAIAPNLVRALPASSRSLAELIERLRTPLSERGLAFALHETTGAARPFLLAGLHEALGGSVFVVVPTSDVAERTFTDLTYYLGEKAAVALLRPRDENLGALESPSERSARMSLLADLCARKPQVVVAPVAALRQYVIPRAVFEGASFTLRADETAGWEATQQRLYRLGYARVDVVSAAGQYAVRGGILDVFPATADAPVRIEFFGDDVDAVRAFELQSQRSTGELDDVTITPWLEVLRDDALRENVVARATGESNVISALRAFLGAHNDVPEPWLSLAYDERATVLDYLDSDALVVLDEPGMLETVERGLDEERARGADVLLAGVDSGELDVRDDEIGEALLADVVAPHPTLHGDGARLHERRVLVVTGGIEAGELGWLPKTLEGFVLETRPAEHFNRRIERFAQSVREWVAAGETVWLVASGASRLAEILRGANVSVERSAPFVHLRSHVGTDGIAMSASGVARAGTVYVDQGSIEHGFAIPGLHLHVLGDREIYGQPARRVKLRAVKEGVPVTLADLKVGDYVVHAVHGIGQYLGLRTETILGATSDYLDLKYAGTDRMLVPVHQMHQVTKYTAAEGHAPRLSKMGGGDWARTKSRVSEKLAEIAEGLVQLYAEREIARGHAFAPDTPWQAELEEAFPYEPTPDQAKAIAEAKADMESPRPMDRLVCGDVGYGKTEVAVRAIFKAIADRKQVAVLCPTTLLAAQHARTIAARFASFPVRIEELSRFKTKKEAQAILDDLAQGKVDVVIGTHRILQKDVVFRDLGLIVVDEEQRFGVMHKERLKQLKATVDVLTLSATPIPRTLQMSLMGVRDLSLIQTAPKNRMSIKTVVVPASDAVVQRAIANELDRGGQVYYVHNRIESIYGIARALEQLVPKARVAVGHGQMREHELEPVMEAFINGEIDVFVSTTIIENGIDIPNVNTIVVNDADKFGLAQLYQLRGRVGRSNHQAYAFLLYQAHKALTEEAKARLEAIREFTHLGSGLQIAMRDLEIRGSGNLLGAAQSGFIGAVGFETYAQLLADAIAERKGVEHAREDAREAVIDVKLDAYVPDDYVPQISQKIAIYQQLAAAGTLAAVEAAAESVRDRFGAPPPEFEALVEITRLRVMALRAGVTRVVINEQRLTLGVGTGFRLDPASIPKLQSLTKNKFRFGEGKITIDLPARSPADQLPTLRALLGSL</sequence>
<comment type="similarity">
    <text evidence="11 13">In the C-terminal section; belongs to the helicase family. RecG subfamily.</text>
</comment>
<keyword evidence="8 13" id="KW-0238">DNA-binding</keyword>
<feature type="domain" description="Helicase C-terminal" evidence="15">
    <location>
        <begin position="840"/>
        <end position="994"/>
    </location>
</feature>
<evidence type="ECO:0000256" key="2">
    <source>
        <dbReference type="ARBA" id="ARBA00022490"/>
    </source>
</evidence>
<dbReference type="SUPFAM" id="SSF141259">
    <property type="entry name" value="CarD-like"/>
    <property type="match status" value="1"/>
</dbReference>
<dbReference type="HAMAP" id="MF_00969">
    <property type="entry name" value="TRCF"/>
    <property type="match status" value="1"/>
</dbReference>
<dbReference type="PROSITE" id="PS51192">
    <property type="entry name" value="HELICASE_ATP_BIND_1"/>
    <property type="match status" value="1"/>
</dbReference>
<dbReference type="GO" id="GO:0000716">
    <property type="term" value="P:transcription-coupled nucleotide-excision repair, DNA damage recognition"/>
    <property type="evidence" value="ECO:0007669"/>
    <property type="project" value="UniProtKB-UniRule"/>
</dbReference>
<keyword evidence="7 13" id="KW-0067">ATP-binding</keyword>
<dbReference type="SMART" id="SM00487">
    <property type="entry name" value="DEXDc"/>
    <property type="match status" value="1"/>
</dbReference>
<dbReference type="SMART" id="SM00490">
    <property type="entry name" value="HELICc"/>
    <property type="match status" value="1"/>
</dbReference>
<dbReference type="InterPro" id="IPR036101">
    <property type="entry name" value="CarD-like/TRCF_RID_sf"/>
</dbReference>
<comment type="similarity">
    <text evidence="10 13">In the N-terminal section; belongs to the UvrB family.</text>
</comment>
<dbReference type="InterPro" id="IPR003711">
    <property type="entry name" value="CarD-like/TRCF_RID"/>
</dbReference>
<protein>
    <recommendedName>
        <fullName evidence="12 13">Transcription-repair-coupling factor</fullName>
        <shortName evidence="13">TRCF</shortName>
        <ecNumber evidence="13">3.6.4.-</ecNumber>
    </recommendedName>
</protein>
<keyword evidence="4 13" id="KW-0227">DNA damage</keyword>
<evidence type="ECO:0000256" key="8">
    <source>
        <dbReference type="ARBA" id="ARBA00023125"/>
    </source>
</evidence>
<keyword evidence="6" id="KW-0347">Helicase</keyword>
<reference evidence="16 17" key="1">
    <citation type="journal article" date="2022" name="ISME Commun">
        <title>Vulcanimicrobium alpinus gen. nov. sp. nov., the first cultivated representative of the candidate phylum 'Eremiobacterota', is a metabolically versatile aerobic anoxygenic phototroph.</title>
        <authorList>
            <person name="Yabe S."/>
            <person name="Muto K."/>
            <person name="Abe K."/>
            <person name="Yokota A."/>
            <person name="Staudigel H."/>
            <person name="Tebo B.M."/>
        </authorList>
    </citation>
    <scope>NUCLEOTIDE SEQUENCE [LARGE SCALE GENOMIC DNA]</scope>
    <source>
        <strain evidence="16 17">WC8-2</strain>
    </source>
</reference>
<evidence type="ECO:0000259" key="14">
    <source>
        <dbReference type="PROSITE" id="PS51192"/>
    </source>
</evidence>
<comment type="subcellular location">
    <subcellularLocation>
        <location evidence="1 13">Cytoplasm</location>
    </subcellularLocation>
</comment>
<dbReference type="Pfam" id="PF02559">
    <property type="entry name" value="CarD_TRCF_RID"/>
    <property type="match status" value="1"/>
</dbReference>
<dbReference type="NCBIfam" id="TIGR00580">
    <property type="entry name" value="mfd"/>
    <property type="match status" value="1"/>
</dbReference>
<dbReference type="SMART" id="SM00982">
    <property type="entry name" value="TRCF"/>
    <property type="match status" value="1"/>
</dbReference>
<dbReference type="InterPro" id="IPR014001">
    <property type="entry name" value="Helicase_ATP-bd"/>
</dbReference>
<dbReference type="InterPro" id="IPR001650">
    <property type="entry name" value="Helicase_C-like"/>
</dbReference>
<dbReference type="Gene3D" id="3.90.1150.50">
    <property type="entry name" value="Transcription-repair-coupling factor, D7 domain"/>
    <property type="match status" value="1"/>
</dbReference>
<dbReference type="Pfam" id="PF00270">
    <property type="entry name" value="DEAD"/>
    <property type="match status" value="1"/>
</dbReference>
<dbReference type="EC" id="3.6.4.-" evidence="13"/>
<dbReference type="KEGG" id="vab:WPS_29650"/>
<proteinExistence type="inferred from homology"/>
<dbReference type="FunFam" id="3.40.50.300:FF:000546">
    <property type="entry name" value="Transcription-repair-coupling factor"/>
    <property type="match status" value="1"/>
</dbReference>
<dbReference type="InterPro" id="IPR004576">
    <property type="entry name" value="Mfd"/>
</dbReference>
<evidence type="ECO:0000256" key="13">
    <source>
        <dbReference type="HAMAP-Rule" id="MF_00969"/>
    </source>
</evidence>
<evidence type="ECO:0000256" key="5">
    <source>
        <dbReference type="ARBA" id="ARBA00022801"/>
    </source>
</evidence>
<gene>
    <name evidence="13 16" type="primary">mfd</name>
    <name evidence="16" type="ORF">WPS_29650</name>
</gene>
<dbReference type="GO" id="GO:0005524">
    <property type="term" value="F:ATP binding"/>
    <property type="evidence" value="ECO:0007669"/>
    <property type="project" value="UniProtKB-UniRule"/>
</dbReference>
<keyword evidence="5 13" id="KW-0378">Hydrolase</keyword>
<comment type="function">
    <text evidence="13">Couples transcription and DNA repair by recognizing RNA polymerase (RNAP) stalled at DNA lesions. Mediates ATP-dependent release of RNAP and its truncated transcript from the DNA, and recruitment of nucleotide excision repair machinery to the damaged site.</text>
</comment>
<keyword evidence="3 13" id="KW-0547">Nucleotide-binding</keyword>
<dbReference type="GO" id="GO:0005737">
    <property type="term" value="C:cytoplasm"/>
    <property type="evidence" value="ECO:0007669"/>
    <property type="project" value="UniProtKB-SubCell"/>
</dbReference>
<evidence type="ECO:0000259" key="15">
    <source>
        <dbReference type="PROSITE" id="PS51194"/>
    </source>
</evidence>
<evidence type="ECO:0000256" key="6">
    <source>
        <dbReference type="ARBA" id="ARBA00022806"/>
    </source>
</evidence>
<dbReference type="InterPro" id="IPR041471">
    <property type="entry name" value="UvrB_inter"/>
</dbReference>
<evidence type="ECO:0000256" key="4">
    <source>
        <dbReference type="ARBA" id="ARBA00022763"/>
    </source>
</evidence>
<dbReference type="GO" id="GO:0003678">
    <property type="term" value="F:DNA helicase activity"/>
    <property type="evidence" value="ECO:0007669"/>
    <property type="project" value="TreeGrafter"/>
</dbReference>
<dbReference type="GO" id="GO:0016787">
    <property type="term" value="F:hydrolase activity"/>
    <property type="evidence" value="ECO:0007669"/>
    <property type="project" value="UniProtKB-KW"/>
</dbReference>
<dbReference type="Gene3D" id="3.30.2060.10">
    <property type="entry name" value="Penicillin-binding protein 1b domain"/>
    <property type="match status" value="1"/>
</dbReference>
<dbReference type="GO" id="GO:0006355">
    <property type="term" value="P:regulation of DNA-templated transcription"/>
    <property type="evidence" value="ECO:0007669"/>
    <property type="project" value="UniProtKB-UniRule"/>
</dbReference>
<dbReference type="Gene3D" id="3.40.50.300">
    <property type="entry name" value="P-loop containing nucleotide triphosphate hydrolases"/>
    <property type="match status" value="2"/>
</dbReference>
<dbReference type="PROSITE" id="PS51194">
    <property type="entry name" value="HELICASE_CTER"/>
    <property type="match status" value="1"/>
</dbReference>
<keyword evidence="17" id="KW-1185">Reference proteome</keyword>
<dbReference type="InterPro" id="IPR037235">
    <property type="entry name" value="TRCF-like_C_D7"/>
</dbReference>
<evidence type="ECO:0000256" key="12">
    <source>
        <dbReference type="ARBA" id="ARBA00070128"/>
    </source>
</evidence>
<dbReference type="SUPFAM" id="SSF52540">
    <property type="entry name" value="P-loop containing nucleoside triphosphate hydrolases"/>
    <property type="match status" value="3"/>
</dbReference>
<dbReference type="Pfam" id="PF00271">
    <property type="entry name" value="Helicase_C"/>
    <property type="match status" value="1"/>
</dbReference>
<evidence type="ECO:0000256" key="10">
    <source>
        <dbReference type="ARBA" id="ARBA00061104"/>
    </source>
</evidence>
<keyword evidence="9 13" id="KW-0234">DNA repair</keyword>
<dbReference type="SMART" id="SM01058">
    <property type="entry name" value="CarD_TRCF"/>
    <property type="match status" value="1"/>
</dbReference>
<dbReference type="PANTHER" id="PTHR47964">
    <property type="entry name" value="ATP-DEPENDENT DNA HELICASE HOMOLOG RECG, CHLOROPLASTIC"/>
    <property type="match status" value="1"/>
</dbReference>
<dbReference type="AlphaFoldDB" id="A0AAN1XZ98"/>
<dbReference type="InterPro" id="IPR005118">
    <property type="entry name" value="TRCF_C"/>
</dbReference>